<dbReference type="PANTHER" id="PTHR11733">
    <property type="entry name" value="ZINC METALLOPROTEASE FAMILY M13 NEPRILYSIN-RELATED"/>
    <property type="match status" value="1"/>
</dbReference>
<proteinExistence type="predicted"/>
<evidence type="ECO:0000256" key="3">
    <source>
        <dbReference type="ARBA" id="ARBA00022723"/>
    </source>
</evidence>
<evidence type="ECO:0000256" key="4">
    <source>
        <dbReference type="ARBA" id="ARBA00022801"/>
    </source>
</evidence>
<evidence type="ECO:0000259" key="8">
    <source>
        <dbReference type="Pfam" id="PF05649"/>
    </source>
</evidence>
<name>A0A1X6P1H9_PORUM</name>
<dbReference type="InterPro" id="IPR000718">
    <property type="entry name" value="Peptidase_M13"/>
</dbReference>
<dbReference type="InterPro" id="IPR018497">
    <property type="entry name" value="Peptidase_M13_C"/>
</dbReference>
<evidence type="ECO:0000259" key="7">
    <source>
        <dbReference type="Pfam" id="PF01431"/>
    </source>
</evidence>
<dbReference type="Gene3D" id="3.40.390.10">
    <property type="entry name" value="Collagenase (Catalytic Domain)"/>
    <property type="match status" value="2"/>
</dbReference>
<reference evidence="9 10" key="1">
    <citation type="submission" date="2017-03" db="EMBL/GenBank/DDBJ databases">
        <title>WGS assembly of Porphyra umbilicalis.</title>
        <authorList>
            <person name="Brawley S.H."/>
            <person name="Blouin N.A."/>
            <person name="Ficko-Blean E."/>
            <person name="Wheeler G.L."/>
            <person name="Lohr M."/>
            <person name="Goodson H.V."/>
            <person name="Jenkins J.W."/>
            <person name="Blaby-Haas C.E."/>
            <person name="Helliwell K.E."/>
            <person name="Chan C."/>
            <person name="Marriage T."/>
            <person name="Bhattacharya D."/>
            <person name="Klein A.S."/>
            <person name="Badis Y."/>
            <person name="Brodie J."/>
            <person name="Cao Y."/>
            <person name="Collen J."/>
            <person name="Dittami S.M."/>
            <person name="Gachon C.M."/>
            <person name="Green B.R."/>
            <person name="Karpowicz S."/>
            <person name="Kim J.W."/>
            <person name="Kudahl U."/>
            <person name="Lin S."/>
            <person name="Michel G."/>
            <person name="Mittag M."/>
            <person name="Olson B.J."/>
            <person name="Pangilinan J."/>
            <person name="Peng Y."/>
            <person name="Qiu H."/>
            <person name="Shu S."/>
            <person name="Singer J.T."/>
            <person name="Smith A.G."/>
            <person name="Sprecher B.N."/>
            <person name="Wagner V."/>
            <person name="Wang W."/>
            <person name="Wang Z.-Y."/>
            <person name="Yan J."/>
            <person name="Yarish C."/>
            <person name="Zoeuner-Riek S."/>
            <person name="Zhuang Y."/>
            <person name="Zou Y."/>
            <person name="Lindquist E.A."/>
            <person name="Grimwood J."/>
            <person name="Barry K."/>
            <person name="Rokhsar D.S."/>
            <person name="Schmutz J."/>
            <person name="Stiller J.W."/>
            <person name="Grossman A.R."/>
            <person name="Prochnik S.E."/>
        </authorList>
    </citation>
    <scope>NUCLEOTIDE SEQUENCE [LARGE SCALE GENOMIC DNA]</scope>
    <source>
        <strain evidence="9">4086291</strain>
    </source>
</reference>
<dbReference type="Pfam" id="PF01431">
    <property type="entry name" value="Peptidase_M13"/>
    <property type="match status" value="1"/>
</dbReference>
<dbReference type="GO" id="GO:0046872">
    <property type="term" value="F:metal ion binding"/>
    <property type="evidence" value="ECO:0007669"/>
    <property type="project" value="UniProtKB-KW"/>
</dbReference>
<dbReference type="AlphaFoldDB" id="A0A1X6P1H9"/>
<keyword evidence="2" id="KW-0645">Protease</keyword>
<accession>A0A1X6P1H9</accession>
<feature type="domain" description="Peptidase M13 C-terminal" evidence="7">
    <location>
        <begin position="461"/>
        <end position="665"/>
    </location>
</feature>
<keyword evidence="4" id="KW-0378">Hydrolase</keyword>
<sequence length="674" mass="70016">MASLFPPTPPTIRGTPTNAAEMAAAVLNDMDRSARPCTDFYRYACGGYLDANLLPPGRPFISRADDPSVEATDAFFKSAFTPGGQLWRTRAGDWFSACAAAVRSEPTGNPLRWLARLLAPVPSTSPAGGVTNETVVAAIGRLHASGTGGDPLWGFGGLPVTAQRLADGGAPVAAAHRWLVKQMVRAACRGGVLPRCRCAGRLAATVTAAMRVEASLRNATAAGGGSAAVPIGAVPLLGTYLAALPLTVPSGTVFLSNIGFWAALGGLFEDPSWVADVPAYLAYAVTLDAARNELLGPAAYASWTAFEAVAADLDAPTPPPTTGRERCLQRLTLLLPDDLAPPYVRRFVTAAATAQMGTLYTDVQAAVRALLRTTPWLDAPSTAEALAKIDATTFHNGAEPVYDAYTDVVVRRGRRWYGANVASASASLWRRRVAPLTSAAAARRWGIPPFVADASNRPAGNIITMNAATAQWPGLPPDAPHVPAALVYGAAGTIIGHEFGHSLDSTGLTVDAAGAARPWLTNASRDAAAARAACVVAQYDGYRITELGSPPVFERGAFTLDENIADTVGVAAGLAALRGALGGHAASRRVAVANPALASVFTDEQLYFVSTAQGWCAKGTRAAVRAAVAGDVHALNRLRVLGPLSQSPAFAAAFDCPAGSVYRPKGDRCKLFGE</sequence>
<gene>
    <name evidence="9" type="ORF">BU14_0269s0004</name>
</gene>
<feature type="domain" description="Peptidase M13 N-terminal" evidence="8">
    <location>
        <begin position="239"/>
        <end position="395"/>
    </location>
</feature>
<keyword evidence="3" id="KW-0479">Metal-binding</keyword>
<organism evidence="9 10">
    <name type="scientific">Porphyra umbilicalis</name>
    <name type="common">Purple laver</name>
    <name type="synonym">Red alga</name>
    <dbReference type="NCBI Taxonomy" id="2786"/>
    <lineage>
        <taxon>Eukaryota</taxon>
        <taxon>Rhodophyta</taxon>
        <taxon>Bangiophyceae</taxon>
        <taxon>Bangiales</taxon>
        <taxon>Bangiaceae</taxon>
        <taxon>Porphyra</taxon>
    </lineage>
</organism>
<keyword evidence="5" id="KW-0862">Zinc</keyword>
<evidence type="ECO:0000256" key="5">
    <source>
        <dbReference type="ARBA" id="ARBA00022833"/>
    </source>
</evidence>
<dbReference type="EMBL" id="KV918932">
    <property type="protein sequence ID" value="OSX74724.1"/>
    <property type="molecule type" value="Genomic_DNA"/>
</dbReference>
<dbReference type="Proteomes" id="UP000218209">
    <property type="component" value="Unassembled WGS sequence"/>
</dbReference>
<evidence type="ECO:0000256" key="6">
    <source>
        <dbReference type="ARBA" id="ARBA00023049"/>
    </source>
</evidence>
<dbReference type="GO" id="GO:0004222">
    <property type="term" value="F:metalloendopeptidase activity"/>
    <property type="evidence" value="ECO:0007669"/>
    <property type="project" value="InterPro"/>
</dbReference>
<evidence type="ECO:0008006" key="11">
    <source>
        <dbReference type="Google" id="ProtNLM"/>
    </source>
</evidence>
<evidence type="ECO:0000256" key="2">
    <source>
        <dbReference type="ARBA" id="ARBA00022670"/>
    </source>
</evidence>
<dbReference type="InterPro" id="IPR008753">
    <property type="entry name" value="Peptidase_M13_N"/>
</dbReference>
<keyword evidence="10" id="KW-1185">Reference proteome</keyword>
<dbReference type="SUPFAM" id="SSF55486">
    <property type="entry name" value="Metalloproteases ('zincins'), catalytic domain"/>
    <property type="match status" value="2"/>
</dbReference>
<keyword evidence="6" id="KW-0482">Metalloprotease</keyword>
<dbReference type="GO" id="GO:0016485">
    <property type="term" value="P:protein processing"/>
    <property type="evidence" value="ECO:0007669"/>
    <property type="project" value="TreeGrafter"/>
</dbReference>
<evidence type="ECO:0000313" key="9">
    <source>
        <dbReference type="EMBL" id="OSX74724.1"/>
    </source>
</evidence>
<dbReference type="Pfam" id="PF05649">
    <property type="entry name" value="Peptidase_M13_N"/>
    <property type="match status" value="1"/>
</dbReference>
<dbReference type="GO" id="GO:0005886">
    <property type="term" value="C:plasma membrane"/>
    <property type="evidence" value="ECO:0007669"/>
    <property type="project" value="TreeGrafter"/>
</dbReference>
<dbReference type="InterPro" id="IPR024079">
    <property type="entry name" value="MetalloPept_cat_dom_sf"/>
</dbReference>
<protein>
    <recommendedName>
        <fullName evidence="11">Peptidase M13 C-terminal domain-containing protein</fullName>
    </recommendedName>
</protein>
<dbReference type="PANTHER" id="PTHR11733:SF237">
    <property type="entry name" value="NEPRILYSIN-LIKE 4"/>
    <property type="match status" value="1"/>
</dbReference>
<dbReference type="OrthoDB" id="6475849at2759"/>
<evidence type="ECO:0000313" key="10">
    <source>
        <dbReference type="Proteomes" id="UP000218209"/>
    </source>
</evidence>
<dbReference type="PROSITE" id="PS51885">
    <property type="entry name" value="NEPRILYSIN"/>
    <property type="match status" value="1"/>
</dbReference>
<comment type="cofactor">
    <cofactor evidence="1">
        <name>Zn(2+)</name>
        <dbReference type="ChEBI" id="CHEBI:29105"/>
    </cofactor>
</comment>
<evidence type="ECO:0000256" key="1">
    <source>
        <dbReference type="ARBA" id="ARBA00001947"/>
    </source>
</evidence>